<feature type="transmembrane region" description="Helical" evidence="7">
    <location>
        <begin position="201"/>
        <end position="225"/>
    </location>
</feature>
<dbReference type="InterPro" id="IPR001958">
    <property type="entry name" value="Tet-R_TetA/multi-R_MdtG-like"/>
</dbReference>
<comment type="similarity">
    <text evidence="2">Belongs to the major facilitator superfamily. TCR/Tet family.</text>
</comment>
<sequence>MERLWTRNFVRMTLANLLLFTSFYFLIPTLPLFVTELGGSPSQVGIVIGLFTLSAVVIRPFVGGLLDQVGRRPFVVYGLLLFALTMLLYDWIAAIPILILLRIFHGVSWAASTTAIGTAVTDIIPAKRRGEGMGWFGLSMTVGMALGPMIGLWVLDTTSFDTLFLVTTALGLGAFVLALLTKMPFERQGAKGKIVLFERSVLPMMILTFFLAVTYGGITSFLPLFAESIRVNAGTFFLIYAITLTVTRPIAGKLSDRYGEPVVLVPAVVLMILSLIVLSLAGGLGAVVATAILYGVGFGSVQPILQAATIRLAPPERKGVANASFFTAFDLGIGLGTVILGYVSQYLGYRWLFGVCTASAVIGLLITFVLVKRLMPQVKPA</sequence>
<evidence type="ECO:0000259" key="8">
    <source>
        <dbReference type="PROSITE" id="PS50850"/>
    </source>
</evidence>
<keyword evidence="10" id="KW-1185">Reference proteome</keyword>
<comment type="subcellular location">
    <subcellularLocation>
        <location evidence="1">Cell membrane</location>
        <topology evidence="1">Multi-pass membrane protein</topology>
    </subcellularLocation>
</comment>
<feature type="transmembrane region" description="Helical" evidence="7">
    <location>
        <begin position="40"/>
        <end position="62"/>
    </location>
</feature>
<feature type="transmembrane region" description="Helical" evidence="7">
    <location>
        <begin position="262"/>
        <end position="281"/>
    </location>
</feature>
<dbReference type="SUPFAM" id="SSF103473">
    <property type="entry name" value="MFS general substrate transporter"/>
    <property type="match status" value="1"/>
</dbReference>
<proteinExistence type="inferred from homology"/>
<dbReference type="GO" id="GO:0005886">
    <property type="term" value="C:plasma membrane"/>
    <property type="evidence" value="ECO:0007669"/>
    <property type="project" value="UniProtKB-SubCell"/>
</dbReference>
<dbReference type="PANTHER" id="PTHR23531:SF2">
    <property type="entry name" value="PERMEASE"/>
    <property type="match status" value="1"/>
</dbReference>
<dbReference type="RefSeq" id="WP_087455669.1">
    <property type="nucleotide sequence ID" value="NZ_CP021434.1"/>
</dbReference>
<reference evidence="10" key="1">
    <citation type="submission" date="2017-05" db="EMBL/GenBank/DDBJ databases">
        <authorList>
            <person name="Sung H."/>
        </authorList>
    </citation>
    <scope>NUCLEOTIDE SEQUENCE [LARGE SCALE GENOMIC DNA]</scope>
    <source>
        <strain evidence="10">AR23208</strain>
    </source>
</reference>
<feature type="transmembrane region" description="Helical" evidence="7">
    <location>
        <begin position="320"/>
        <end position="343"/>
    </location>
</feature>
<evidence type="ECO:0000256" key="4">
    <source>
        <dbReference type="ARBA" id="ARBA00022692"/>
    </source>
</evidence>
<dbReference type="InterPro" id="IPR020846">
    <property type="entry name" value="MFS_dom"/>
</dbReference>
<dbReference type="InterPro" id="IPR011701">
    <property type="entry name" value="MFS"/>
</dbReference>
<dbReference type="OrthoDB" id="9814001at2"/>
<feature type="transmembrane region" description="Helical" evidence="7">
    <location>
        <begin position="133"/>
        <end position="154"/>
    </location>
</feature>
<dbReference type="InterPro" id="IPR005829">
    <property type="entry name" value="Sugar_transporter_CS"/>
</dbReference>
<feature type="transmembrane region" description="Helical" evidence="7">
    <location>
        <begin position="74"/>
        <end position="101"/>
    </location>
</feature>
<evidence type="ECO:0000256" key="2">
    <source>
        <dbReference type="ARBA" id="ARBA00007520"/>
    </source>
</evidence>
<keyword evidence="6 7" id="KW-0472">Membrane</keyword>
<feature type="transmembrane region" description="Helical" evidence="7">
    <location>
        <begin position="287"/>
        <end position="308"/>
    </location>
</feature>
<dbReference type="PANTHER" id="PTHR23531">
    <property type="entry name" value="QUINOLENE RESISTANCE PROTEIN NORA"/>
    <property type="match status" value="1"/>
</dbReference>
<keyword evidence="4 7" id="KW-0812">Transmembrane</keyword>
<feature type="transmembrane region" description="Helical" evidence="7">
    <location>
        <begin position="231"/>
        <end position="250"/>
    </location>
</feature>
<evidence type="ECO:0000256" key="1">
    <source>
        <dbReference type="ARBA" id="ARBA00004651"/>
    </source>
</evidence>
<evidence type="ECO:0000256" key="6">
    <source>
        <dbReference type="ARBA" id="ARBA00023136"/>
    </source>
</evidence>
<dbReference type="Proteomes" id="UP000195437">
    <property type="component" value="Chromosome"/>
</dbReference>
<accession>A0A1Y0IIF2</accession>
<dbReference type="Pfam" id="PF07690">
    <property type="entry name" value="MFS_1"/>
    <property type="match status" value="1"/>
</dbReference>
<dbReference type="InterPro" id="IPR052714">
    <property type="entry name" value="MFS_Exporter"/>
</dbReference>
<protein>
    <submittedName>
        <fullName evidence="9">MFS transporter</fullName>
    </submittedName>
</protein>
<name>A0A1Y0IIF2_9BACL</name>
<evidence type="ECO:0000256" key="7">
    <source>
        <dbReference type="SAM" id="Phobius"/>
    </source>
</evidence>
<dbReference type="KEGG" id="tum:CBW65_03795"/>
<dbReference type="EMBL" id="CP021434">
    <property type="protein sequence ID" value="ARU60282.1"/>
    <property type="molecule type" value="Genomic_DNA"/>
</dbReference>
<dbReference type="CDD" id="cd17489">
    <property type="entry name" value="MFS_YfcJ_like"/>
    <property type="match status" value="1"/>
</dbReference>
<dbReference type="PROSITE" id="PS50850">
    <property type="entry name" value="MFS"/>
    <property type="match status" value="1"/>
</dbReference>
<feature type="transmembrane region" description="Helical" evidence="7">
    <location>
        <begin position="160"/>
        <end position="180"/>
    </location>
</feature>
<dbReference type="PRINTS" id="PR01035">
    <property type="entry name" value="TCRTETA"/>
</dbReference>
<evidence type="ECO:0000313" key="9">
    <source>
        <dbReference type="EMBL" id="ARU60282.1"/>
    </source>
</evidence>
<evidence type="ECO:0000256" key="3">
    <source>
        <dbReference type="ARBA" id="ARBA00022448"/>
    </source>
</evidence>
<dbReference type="GO" id="GO:0022857">
    <property type="term" value="F:transmembrane transporter activity"/>
    <property type="evidence" value="ECO:0007669"/>
    <property type="project" value="InterPro"/>
</dbReference>
<feature type="transmembrane region" description="Helical" evidence="7">
    <location>
        <begin position="12"/>
        <end position="34"/>
    </location>
</feature>
<dbReference type="PROSITE" id="PS00216">
    <property type="entry name" value="SUGAR_TRANSPORT_1"/>
    <property type="match status" value="1"/>
</dbReference>
<keyword evidence="5 7" id="KW-1133">Transmembrane helix</keyword>
<gene>
    <name evidence="9" type="ORF">CBW65_03795</name>
</gene>
<evidence type="ECO:0000313" key="10">
    <source>
        <dbReference type="Proteomes" id="UP000195437"/>
    </source>
</evidence>
<feature type="transmembrane region" description="Helical" evidence="7">
    <location>
        <begin position="349"/>
        <end position="371"/>
    </location>
</feature>
<dbReference type="AlphaFoldDB" id="A0A1Y0IIF2"/>
<organism evidence="9 10">
    <name type="scientific">Tumebacillus avium</name>
    <dbReference type="NCBI Taxonomy" id="1903704"/>
    <lineage>
        <taxon>Bacteria</taxon>
        <taxon>Bacillati</taxon>
        <taxon>Bacillota</taxon>
        <taxon>Bacilli</taxon>
        <taxon>Bacillales</taxon>
        <taxon>Alicyclobacillaceae</taxon>
        <taxon>Tumebacillus</taxon>
    </lineage>
</organism>
<dbReference type="Gene3D" id="1.20.1250.20">
    <property type="entry name" value="MFS general substrate transporter like domains"/>
    <property type="match status" value="2"/>
</dbReference>
<dbReference type="InterPro" id="IPR036259">
    <property type="entry name" value="MFS_trans_sf"/>
</dbReference>
<evidence type="ECO:0000256" key="5">
    <source>
        <dbReference type="ARBA" id="ARBA00022989"/>
    </source>
</evidence>
<keyword evidence="3" id="KW-0813">Transport</keyword>
<feature type="domain" description="Major facilitator superfamily (MFS) profile" evidence="8">
    <location>
        <begin position="8"/>
        <end position="375"/>
    </location>
</feature>